<dbReference type="GO" id="GO:0035091">
    <property type="term" value="F:phosphatidylinositol binding"/>
    <property type="evidence" value="ECO:0007669"/>
    <property type="project" value="InterPro"/>
</dbReference>
<dbReference type="GO" id="GO:0007015">
    <property type="term" value="P:actin filament organization"/>
    <property type="evidence" value="ECO:0007669"/>
    <property type="project" value="InterPro"/>
</dbReference>
<sequence length="471" mass="52672">MSAFSLAKQAAAAFSKEKPRSSITEWVDILTSSTYDDEVYDGIPELIDSIDLQASGRSTAEASRAIRKKIKHGSTHQQYRALVILNALVENSSRKFQSTFADGQLTDALKNLATDSSTDPKVKKKVLAVLASWSRQFKDDRSAAGIASLYRQVKPAEPPRRSEVDREAMAEREREAEQKRREKDDAKRKAKEERFKIEEEARRQKAASKIASNARKQFDFEREKPQVLTSIANASSAANNLVNAITLVNTENDSLLTNERVQECLVKAKQARKLIVRYIQASNHFLVEDEEIIGTLIETNERIIAALQSYDKLSKPNVSEKDIEEVQRGLEAAHIAGSEVQRLQEKQHAAVQRAVRHRSRAEDDVSESPIHPDLQDLSFGALGPEQRNLQPPIRPTTHPSNEDQVYRRGSLSDFSDYESSDGETYQLAGQPSGLHVRKAYVNVSDNSGDDDGDVRGHITSDEDPFTDPFAD</sequence>
<dbReference type="PROSITE" id="PS50179">
    <property type="entry name" value="VHS"/>
    <property type="match status" value="1"/>
</dbReference>
<dbReference type="PANTHER" id="PTHR47789:SF1">
    <property type="entry name" value="LAS SEVENTEEN-BINDING PROTEIN 5"/>
    <property type="match status" value="1"/>
</dbReference>
<feature type="region of interest" description="Disordered" evidence="1">
    <location>
        <begin position="357"/>
        <end position="471"/>
    </location>
</feature>
<protein>
    <recommendedName>
        <fullName evidence="2">VHS domain-containing protein</fullName>
    </recommendedName>
</protein>
<feature type="domain" description="VHS" evidence="2">
    <location>
        <begin position="30"/>
        <end position="154"/>
    </location>
</feature>
<feature type="compositionally biased region" description="Acidic residues" evidence="1">
    <location>
        <begin position="461"/>
        <end position="471"/>
    </location>
</feature>
<evidence type="ECO:0000259" key="2">
    <source>
        <dbReference type="PROSITE" id="PS50179"/>
    </source>
</evidence>
<dbReference type="EMBL" id="WTXG01000001">
    <property type="protein sequence ID" value="KAI0308191.1"/>
    <property type="molecule type" value="Genomic_DNA"/>
</dbReference>
<feature type="compositionally biased region" description="Basic and acidic residues" evidence="1">
    <location>
        <begin position="157"/>
        <end position="202"/>
    </location>
</feature>
<dbReference type="Gene3D" id="1.25.40.90">
    <property type="match status" value="1"/>
</dbReference>
<evidence type="ECO:0000313" key="4">
    <source>
        <dbReference type="Proteomes" id="UP001203297"/>
    </source>
</evidence>
<proteinExistence type="predicted"/>
<dbReference type="InterPro" id="IPR002014">
    <property type="entry name" value="VHS_dom"/>
</dbReference>
<organism evidence="3 4">
    <name type="scientific">Multifurca ochricompacta</name>
    <dbReference type="NCBI Taxonomy" id="376703"/>
    <lineage>
        <taxon>Eukaryota</taxon>
        <taxon>Fungi</taxon>
        <taxon>Dikarya</taxon>
        <taxon>Basidiomycota</taxon>
        <taxon>Agaricomycotina</taxon>
        <taxon>Agaricomycetes</taxon>
        <taxon>Russulales</taxon>
        <taxon>Russulaceae</taxon>
        <taxon>Multifurca</taxon>
    </lineage>
</organism>
<keyword evidence="4" id="KW-1185">Reference proteome</keyword>
<dbReference type="SUPFAM" id="SSF48464">
    <property type="entry name" value="ENTH/VHS domain"/>
    <property type="match status" value="1"/>
</dbReference>
<reference evidence="3" key="1">
    <citation type="journal article" date="2022" name="New Phytol.">
        <title>Evolutionary transition to the ectomycorrhizal habit in the genomes of a hyperdiverse lineage of mushroom-forming fungi.</title>
        <authorList>
            <person name="Looney B."/>
            <person name="Miyauchi S."/>
            <person name="Morin E."/>
            <person name="Drula E."/>
            <person name="Courty P.E."/>
            <person name="Kohler A."/>
            <person name="Kuo A."/>
            <person name="LaButti K."/>
            <person name="Pangilinan J."/>
            <person name="Lipzen A."/>
            <person name="Riley R."/>
            <person name="Andreopoulos W."/>
            <person name="He G."/>
            <person name="Johnson J."/>
            <person name="Nolan M."/>
            <person name="Tritt A."/>
            <person name="Barry K.W."/>
            <person name="Grigoriev I.V."/>
            <person name="Nagy L.G."/>
            <person name="Hibbett D."/>
            <person name="Henrissat B."/>
            <person name="Matheny P.B."/>
            <person name="Labbe J."/>
            <person name="Martin F.M."/>
        </authorList>
    </citation>
    <scope>NUCLEOTIDE SEQUENCE</scope>
    <source>
        <strain evidence="3">BPL690</strain>
    </source>
</reference>
<comment type="caution">
    <text evidence="3">The sequence shown here is derived from an EMBL/GenBank/DDBJ whole genome shotgun (WGS) entry which is preliminary data.</text>
</comment>
<dbReference type="SMART" id="SM00288">
    <property type="entry name" value="VHS"/>
    <property type="match status" value="1"/>
</dbReference>
<dbReference type="CDD" id="cd16980">
    <property type="entry name" value="VHS_Lsb5"/>
    <property type="match status" value="1"/>
</dbReference>
<dbReference type="GO" id="GO:0030479">
    <property type="term" value="C:actin cortical patch"/>
    <property type="evidence" value="ECO:0007669"/>
    <property type="project" value="TreeGrafter"/>
</dbReference>
<dbReference type="GO" id="GO:0051666">
    <property type="term" value="P:actin cortical patch localization"/>
    <property type="evidence" value="ECO:0007669"/>
    <property type="project" value="TreeGrafter"/>
</dbReference>
<gene>
    <name evidence="3" type="ORF">B0F90DRAFT_1621443</name>
</gene>
<dbReference type="CDD" id="cd14232">
    <property type="entry name" value="GAT_LSB5"/>
    <property type="match status" value="1"/>
</dbReference>
<dbReference type="GO" id="GO:0006897">
    <property type="term" value="P:endocytosis"/>
    <property type="evidence" value="ECO:0007669"/>
    <property type="project" value="InterPro"/>
</dbReference>
<dbReference type="PANTHER" id="PTHR47789">
    <property type="entry name" value="LAS SEVENTEEN-BINDING PROTEIN 5"/>
    <property type="match status" value="1"/>
</dbReference>
<evidence type="ECO:0000313" key="3">
    <source>
        <dbReference type="EMBL" id="KAI0308191.1"/>
    </source>
</evidence>
<dbReference type="GO" id="GO:0043130">
    <property type="term" value="F:ubiquitin binding"/>
    <property type="evidence" value="ECO:0007669"/>
    <property type="project" value="InterPro"/>
</dbReference>
<dbReference type="InterPro" id="IPR044103">
    <property type="entry name" value="GAT_LSB5"/>
</dbReference>
<accession>A0AAD4QUF5</accession>
<evidence type="ECO:0000256" key="1">
    <source>
        <dbReference type="SAM" id="MobiDB-lite"/>
    </source>
</evidence>
<dbReference type="SUPFAM" id="SSF89009">
    <property type="entry name" value="GAT-like domain"/>
    <property type="match status" value="1"/>
</dbReference>
<dbReference type="AlphaFoldDB" id="A0AAD4QUF5"/>
<name>A0AAD4QUF5_9AGAM</name>
<feature type="region of interest" description="Disordered" evidence="1">
    <location>
        <begin position="154"/>
        <end position="202"/>
    </location>
</feature>
<dbReference type="Pfam" id="PF00790">
    <property type="entry name" value="VHS"/>
    <property type="match status" value="1"/>
</dbReference>
<dbReference type="InterPro" id="IPR008942">
    <property type="entry name" value="ENTH_VHS"/>
</dbReference>
<dbReference type="Proteomes" id="UP001203297">
    <property type="component" value="Unassembled WGS sequence"/>
</dbReference>
<dbReference type="InterPro" id="IPR045007">
    <property type="entry name" value="LSB5"/>
</dbReference>
<dbReference type="GO" id="GO:0007034">
    <property type="term" value="P:vacuolar transport"/>
    <property type="evidence" value="ECO:0007669"/>
    <property type="project" value="UniProtKB-ARBA"/>
</dbReference>